<gene>
    <name evidence="2" type="ORF">MG292_05185</name>
</gene>
<keyword evidence="2" id="KW-0540">Nuclease</keyword>
<dbReference type="CDD" id="cd09083">
    <property type="entry name" value="EEP-1"/>
    <property type="match status" value="1"/>
</dbReference>
<organism evidence="2 3">
    <name type="scientific">Flavobacterium keumense</name>
    <dbReference type="NCBI Taxonomy" id="1306518"/>
    <lineage>
        <taxon>Bacteria</taxon>
        <taxon>Pseudomonadati</taxon>
        <taxon>Bacteroidota</taxon>
        <taxon>Flavobacteriia</taxon>
        <taxon>Flavobacteriales</taxon>
        <taxon>Flavobacteriaceae</taxon>
        <taxon>Flavobacterium</taxon>
    </lineage>
</organism>
<keyword evidence="2" id="KW-0378">Hydrolase</keyword>
<dbReference type="InterPro" id="IPR050410">
    <property type="entry name" value="CCR4/nocturin_mRNA_transcr"/>
</dbReference>
<evidence type="ECO:0000313" key="3">
    <source>
        <dbReference type="Proteomes" id="UP001232117"/>
    </source>
</evidence>
<evidence type="ECO:0000259" key="1">
    <source>
        <dbReference type="Pfam" id="PF03372"/>
    </source>
</evidence>
<dbReference type="InterPro" id="IPR036691">
    <property type="entry name" value="Endo/exonu/phosph_ase_sf"/>
</dbReference>
<evidence type="ECO:0000313" key="2">
    <source>
        <dbReference type="EMBL" id="WGK95621.1"/>
    </source>
</evidence>
<reference evidence="2 3" key="2">
    <citation type="submission" date="2023-06" db="EMBL/GenBank/DDBJ databases">
        <title>Complete Genome Sequence of Flavobacterium keumense K3R-10.</title>
        <authorList>
            <person name="Jeong H."/>
            <person name="Jhang S.Y."/>
            <person name="Kim J.N."/>
        </authorList>
    </citation>
    <scope>NUCLEOTIDE SEQUENCE [LARGE SCALE GENOMIC DNA]</scope>
    <source>
        <strain evidence="2 3">K3R-10</strain>
    </source>
</reference>
<sequence length="280" mass="32191">MKKMMVFIGLIFCTIVHSQSIKMMTYNIRLDVASDGVNAWPLRKDFFASQIQFYEPDILGVQEAMPHQVVDLEQLLSQYSQVGIGREGIGKGESSNIFYKKDRFTIIQTNTFWLSDTPEIISKGWDAACHRVCTYALFQDAITKKIFWVFNTHLDHIGEQARTKGIALILSKIKELNTKNYPVFFMGDFNSEPLEDRIISLKTQMDDTREIAIHKPFGPIGTFNNFEHNLSVTKRIDYIFVSKKVNLIIKKYAVLSDSDALKYPSDHLPVYVEVSFNPKK</sequence>
<accession>A0ABY8NAM9</accession>
<dbReference type="GO" id="GO:0004519">
    <property type="term" value="F:endonuclease activity"/>
    <property type="evidence" value="ECO:0007669"/>
    <property type="project" value="UniProtKB-KW"/>
</dbReference>
<dbReference type="Proteomes" id="UP001232117">
    <property type="component" value="Chromosome"/>
</dbReference>
<dbReference type="InterPro" id="IPR005135">
    <property type="entry name" value="Endo/exonuclease/phosphatase"/>
</dbReference>
<dbReference type="SUPFAM" id="SSF56219">
    <property type="entry name" value="DNase I-like"/>
    <property type="match status" value="1"/>
</dbReference>
<reference evidence="2 3" key="1">
    <citation type="submission" date="2022-02" db="EMBL/GenBank/DDBJ databases">
        <authorList>
            <person name="Cha I.-T."/>
            <person name="Lee K.-E."/>
            <person name="Park S.-J."/>
        </authorList>
    </citation>
    <scope>NUCLEOTIDE SEQUENCE [LARGE SCALE GENOMIC DNA]</scope>
    <source>
        <strain evidence="2 3">K3R-10</strain>
    </source>
</reference>
<keyword evidence="2" id="KW-0255">Endonuclease</keyword>
<keyword evidence="3" id="KW-1185">Reference proteome</keyword>
<proteinExistence type="predicted"/>
<name>A0ABY8NAM9_9FLAO</name>
<feature type="domain" description="Endonuclease/exonuclease/phosphatase" evidence="1">
    <location>
        <begin position="24"/>
        <end position="267"/>
    </location>
</feature>
<dbReference type="Gene3D" id="3.60.10.10">
    <property type="entry name" value="Endonuclease/exonuclease/phosphatase"/>
    <property type="match status" value="1"/>
</dbReference>
<dbReference type="PANTHER" id="PTHR12121:SF36">
    <property type="entry name" value="ENDONUCLEASE_EXONUCLEASE_PHOSPHATASE DOMAIN-CONTAINING PROTEIN"/>
    <property type="match status" value="1"/>
</dbReference>
<dbReference type="Pfam" id="PF03372">
    <property type="entry name" value="Exo_endo_phos"/>
    <property type="match status" value="1"/>
</dbReference>
<protein>
    <submittedName>
        <fullName evidence="2">Endonuclease/exonuclease/phosphatase family protein</fullName>
    </submittedName>
</protein>
<dbReference type="PANTHER" id="PTHR12121">
    <property type="entry name" value="CARBON CATABOLITE REPRESSOR PROTEIN 4"/>
    <property type="match status" value="1"/>
</dbReference>
<dbReference type="EMBL" id="CP092332">
    <property type="protein sequence ID" value="WGK95621.1"/>
    <property type="molecule type" value="Genomic_DNA"/>
</dbReference>